<feature type="domain" description="YoaR-like putative peptidoglycan binding" evidence="3">
    <location>
        <begin position="301"/>
        <end position="366"/>
    </location>
</feature>
<comment type="caution">
    <text evidence="4">The sequence shown here is derived from an EMBL/GenBank/DDBJ whole genome shotgun (WGS) entry which is preliminary data.</text>
</comment>
<dbReference type="AlphaFoldDB" id="A0A255ED02"/>
<dbReference type="InterPro" id="IPR007391">
    <property type="entry name" value="Vancomycin_resist_VanW"/>
</dbReference>
<dbReference type="InterPro" id="IPR052913">
    <property type="entry name" value="Glycopeptide_resist_protein"/>
</dbReference>
<proteinExistence type="predicted"/>
<accession>A0A255ED02</accession>
<feature type="compositionally biased region" description="Basic and acidic residues" evidence="1">
    <location>
        <begin position="13"/>
        <end position="23"/>
    </location>
</feature>
<evidence type="ECO:0000259" key="3">
    <source>
        <dbReference type="Pfam" id="PF12229"/>
    </source>
</evidence>
<keyword evidence="2" id="KW-0472">Membrane</keyword>
<feature type="transmembrane region" description="Helical" evidence="2">
    <location>
        <begin position="53"/>
        <end position="76"/>
    </location>
</feature>
<organism evidence="4 5">
    <name type="scientific">Parenemella sanctibonifatiensis</name>
    <dbReference type="NCBI Taxonomy" id="2016505"/>
    <lineage>
        <taxon>Bacteria</taxon>
        <taxon>Bacillati</taxon>
        <taxon>Actinomycetota</taxon>
        <taxon>Actinomycetes</taxon>
        <taxon>Propionibacteriales</taxon>
        <taxon>Propionibacteriaceae</taxon>
        <taxon>Parenemella</taxon>
    </lineage>
</organism>
<evidence type="ECO:0000313" key="5">
    <source>
        <dbReference type="Proteomes" id="UP000216300"/>
    </source>
</evidence>
<dbReference type="InterPro" id="IPR022029">
    <property type="entry name" value="YoaR-like_PG-bd"/>
</dbReference>
<keyword evidence="2" id="KW-0812">Transmembrane</keyword>
<feature type="region of interest" description="Disordered" evidence="1">
    <location>
        <begin position="13"/>
        <end position="46"/>
    </location>
</feature>
<protein>
    <recommendedName>
        <fullName evidence="3">YoaR-like putative peptidoglycan binding domain-containing protein</fullName>
    </recommendedName>
</protein>
<sequence>MLAEIGQSRIHDVRSRAAQERRAVKPLSDQDGTIVSNSAKKSATTTSSRRRTIAVAVVLGVLVVIGGGYVAGYFMAGDQTPRNASVAGVPIGGMTPEEAVTTLETELAEQSNQPVTVVVDGEEVQVMPAETGLGIDYEATVDQAGAGRSWNPMHIWQVLTGGGDLKPVYTRDAEQLRGTADLIAADFERPASNAGLAYVIEEDSVKLERTPGVQARSVDAEDLATKLEEAYPDQDRVEPAVELTDPAITDADVEAAAAEWGEPAISGPVVVKVGDQTVEVSPAQIAESITITPGEDAITHTVDQEKLWTLVQPQIDKLKMDRGTDARVELQNGRPVVIPSKDGLGVKKENFLEAVMPALTSAEREVQVEAVVMPAEFTTEDAEKLGIKEVIGEFTTYFPHADYRNTNLTVASRAINNTMVKPGEIFSLNDTLGPRTNERGYVDGWVIQGGKMRKETAGGISQASTTTFNAAFFAGLEDVEHHPHSLYFPRYPAGRESTIYYGSKDMRFRNNTDYGIVMQAFVNPSSPGKQGSMTVRVWSTKTWDEIYSPEPTKSDFRDGRTVHDDSPECSAQSMSPGFLATYYRVFRKNGVDVRREDFSWRYDPTDRVICD</sequence>
<dbReference type="Pfam" id="PF12229">
    <property type="entry name" value="PG_binding_4"/>
    <property type="match status" value="1"/>
</dbReference>
<evidence type="ECO:0000313" key="4">
    <source>
        <dbReference type="EMBL" id="OYN89160.1"/>
    </source>
</evidence>
<evidence type="ECO:0000256" key="2">
    <source>
        <dbReference type="SAM" id="Phobius"/>
    </source>
</evidence>
<evidence type="ECO:0000256" key="1">
    <source>
        <dbReference type="SAM" id="MobiDB-lite"/>
    </source>
</evidence>
<dbReference type="EMBL" id="NMVJ01000010">
    <property type="protein sequence ID" value="OYN89160.1"/>
    <property type="molecule type" value="Genomic_DNA"/>
</dbReference>
<dbReference type="Proteomes" id="UP000216300">
    <property type="component" value="Unassembled WGS sequence"/>
</dbReference>
<dbReference type="Pfam" id="PF04294">
    <property type="entry name" value="VanW"/>
    <property type="match status" value="1"/>
</dbReference>
<keyword evidence="2" id="KW-1133">Transmembrane helix</keyword>
<name>A0A255ED02_9ACTN</name>
<dbReference type="OrthoDB" id="9813301at2"/>
<keyword evidence="5" id="KW-1185">Reference proteome</keyword>
<dbReference type="PANTHER" id="PTHR35788">
    <property type="entry name" value="EXPORTED PROTEIN-RELATED"/>
    <property type="match status" value="1"/>
</dbReference>
<gene>
    <name evidence="4" type="ORF">CGZ91_12975</name>
</gene>
<dbReference type="PANTHER" id="PTHR35788:SF1">
    <property type="entry name" value="EXPORTED PROTEIN"/>
    <property type="match status" value="1"/>
</dbReference>
<reference evidence="4 5" key="1">
    <citation type="submission" date="2017-07" db="EMBL/GenBank/DDBJ databases">
        <title>Draft whole genome sequences of clinical Proprionibacteriaceae strains.</title>
        <authorList>
            <person name="Bernier A.-M."/>
            <person name="Bernard K."/>
            <person name="Domingo M.-C."/>
        </authorList>
    </citation>
    <scope>NUCLEOTIDE SEQUENCE [LARGE SCALE GENOMIC DNA]</scope>
    <source>
        <strain evidence="4 5">NML 150081</strain>
    </source>
</reference>